<proteinExistence type="predicted"/>
<reference evidence="1 2" key="1">
    <citation type="submission" date="2023-04" db="EMBL/GenBank/DDBJ databases">
        <title>Fusibacter bizertensis strain WBS, isolated from littoral bottom sediments of the Arctic seas - biochemical and genomic analysis.</title>
        <authorList>
            <person name="Brioukhanov A.L."/>
        </authorList>
    </citation>
    <scope>NUCLEOTIDE SEQUENCE [LARGE SCALE GENOMIC DNA]</scope>
    <source>
        <strain evidence="1 2">WBS</strain>
    </source>
</reference>
<evidence type="ECO:0000313" key="2">
    <source>
        <dbReference type="Proteomes" id="UP001158045"/>
    </source>
</evidence>
<evidence type="ECO:0000313" key="1">
    <source>
        <dbReference type="EMBL" id="MDH8677468.1"/>
    </source>
</evidence>
<sequence length="81" mass="9069">MEIKICIGSACHLKGSYDVIKKCQNYIKEHNLSDTIELKSAFCLGRCSEAVSVQVNATEIFSISPETAEGFMKLMHQRTEL</sequence>
<comment type="caution">
    <text evidence="1">The sequence shown here is derived from an EMBL/GenBank/DDBJ whole genome shotgun (WGS) entry which is preliminary data.</text>
</comment>
<dbReference type="InterPro" id="IPR036249">
    <property type="entry name" value="Thioredoxin-like_sf"/>
</dbReference>
<dbReference type="Pfam" id="PF01257">
    <property type="entry name" value="2Fe-2S_thioredx"/>
    <property type="match status" value="1"/>
</dbReference>
<dbReference type="RefSeq" id="WP_281093283.1">
    <property type="nucleotide sequence ID" value="NZ_JARYZI010000002.1"/>
</dbReference>
<dbReference type="CDD" id="cd02980">
    <property type="entry name" value="TRX_Fd_family"/>
    <property type="match status" value="1"/>
</dbReference>
<dbReference type="Proteomes" id="UP001158045">
    <property type="component" value="Unassembled WGS sequence"/>
</dbReference>
<accession>A0ABT6NAM0</accession>
<protein>
    <submittedName>
        <fullName evidence="1">NAD(P)H-dependent oxidoreductase subunit E</fullName>
    </submittedName>
</protein>
<gene>
    <name evidence="1" type="ORF">QE109_04875</name>
</gene>
<dbReference type="EMBL" id="JARYZI010000002">
    <property type="protein sequence ID" value="MDH8677468.1"/>
    <property type="molecule type" value="Genomic_DNA"/>
</dbReference>
<dbReference type="Gene3D" id="3.40.30.10">
    <property type="entry name" value="Glutaredoxin"/>
    <property type="match status" value="1"/>
</dbReference>
<dbReference type="SUPFAM" id="SSF52833">
    <property type="entry name" value="Thioredoxin-like"/>
    <property type="match status" value="1"/>
</dbReference>
<keyword evidence="2" id="KW-1185">Reference proteome</keyword>
<name>A0ABT6NAM0_9FIRM</name>
<organism evidence="1 2">
    <name type="scientific">Fusibacter bizertensis</name>
    <dbReference type="NCBI Taxonomy" id="1488331"/>
    <lineage>
        <taxon>Bacteria</taxon>
        <taxon>Bacillati</taxon>
        <taxon>Bacillota</taxon>
        <taxon>Clostridia</taxon>
        <taxon>Eubacteriales</taxon>
        <taxon>Eubacteriales Family XII. Incertae Sedis</taxon>
        <taxon>Fusibacter</taxon>
    </lineage>
</organism>